<dbReference type="EMBL" id="DSOK01000293">
    <property type="protein sequence ID" value="HEN15859.1"/>
    <property type="molecule type" value="Genomic_DNA"/>
</dbReference>
<feature type="compositionally biased region" description="Basic and acidic residues" evidence="1">
    <location>
        <begin position="62"/>
        <end position="72"/>
    </location>
</feature>
<feature type="compositionally biased region" description="Basic and acidic residues" evidence="1">
    <location>
        <begin position="9"/>
        <end position="27"/>
    </location>
</feature>
<proteinExistence type="predicted"/>
<gene>
    <name evidence="2" type="ORF">ENQ76_10375</name>
</gene>
<reference evidence="2" key="1">
    <citation type="journal article" date="2020" name="mSystems">
        <title>Genome- and Community-Level Interaction Insights into Carbon Utilization and Element Cycling Functions of Hydrothermarchaeota in Hydrothermal Sediment.</title>
        <authorList>
            <person name="Zhou Z."/>
            <person name="Liu Y."/>
            <person name="Xu W."/>
            <person name="Pan J."/>
            <person name="Luo Z.H."/>
            <person name="Li M."/>
        </authorList>
    </citation>
    <scope>NUCLEOTIDE SEQUENCE [LARGE SCALE GENOMIC DNA]</scope>
    <source>
        <strain evidence="2">SpSt-339</strain>
    </source>
</reference>
<evidence type="ECO:0000313" key="2">
    <source>
        <dbReference type="EMBL" id="HEN15859.1"/>
    </source>
</evidence>
<protein>
    <submittedName>
        <fullName evidence="2">Uncharacterized protein</fullName>
    </submittedName>
</protein>
<feature type="compositionally biased region" description="Basic and acidic residues" evidence="1">
    <location>
        <begin position="40"/>
        <end position="55"/>
    </location>
</feature>
<organism evidence="2">
    <name type="scientific">Schlesneria paludicola</name>
    <dbReference type="NCBI Taxonomy" id="360056"/>
    <lineage>
        <taxon>Bacteria</taxon>
        <taxon>Pseudomonadati</taxon>
        <taxon>Planctomycetota</taxon>
        <taxon>Planctomycetia</taxon>
        <taxon>Planctomycetales</taxon>
        <taxon>Planctomycetaceae</taxon>
        <taxon>Schlesneria</taxon>
    </lineage>
</organism>
<evidence type="ECO:0000256" key="1">
    <source>
        <dbReference type="SAM" id="MobiDB-lite"/>
    </source>
</evidence>
<sequence length="151" mass="16615">MAEAQPAKKKAEPREGPAGDRDGKDNVRGAVWEVTATRVEPADKRAGDKPNASEKKSKRKASKDEPMPKREVFRFRHQSGVVFNIEGDKIGAVTPISADPKEGIKSRLTLDKSTPLIGEMVMTQSKVGVWGGVFKTKTGEEWRCAIKVLDR</sequence>
<feature type="region of interest" description="Disordered" evidence="1">
    <location>
        <begin position="1"/>
        <end position="72"/>
    </location>
</feature>
<dbReference type="AlphaFoldDB" id="A0A7C2K0M3"/>
<comment type="caution">
    <text evidence="2">The sequence shown here is derived from an EMBL/GenBank/DDBJ whole genome shotgun (WGS) entry which is preliminary data.</text>
</comment>
<name>A0A7C2K0M3_9PLAN</name>
<accession>A0A7C2K0M3</accession>